<reference evidence="13" key="1">
    <citation type="submission" date="2020-11" db="EMBL/GenBank/DDBJ databases">
        <authorList>
            <consortium name="DOE Joint Genome Institute"/>
            <person name="Ahrendt S."/>
            <person name="Riley R."/>
            <person name="Andreopoulos W."/>
            <person name="Labutti K."/>
            <person name="Pangilinan J."/>
            <person name="Ruiz-Duenas F.J."/>
            <person name="Barrasa J.M."/>
            <person name="Sanchez-Garcia M."/>
            <person name="Camarero S."/>
            <person name="Miyauchi S."/>
            <person name="Serrano A."/>
            <person name="Linde D."/>
            <person name="Babiker R."/>
            <person name="Drula E."/>
            <person name="Ayuso-Fernandez I."/>
            <person name="Pacheco R."/>
            <person name="Padilla G."/>
            <person name="Ferreira P."/>
            <person name="Barriuso J."/>
            <person name="Kellner H."/>
            <person name="Castanera R."/>
            <person name="Alfaro M."/>
            <person name="Ramirez L."/>
            <person name="Pisabarro A.G."/>
            <person name="Kuo A."/>
            <person name="Tritt A."/>
            <person name="Lipzen A."/>
            <person name="He G."/>
            <person name="Yan M."/>
            <person name="Ng V."/>
            <person name="Cullen D."/>
            <person name="Martin F."/>
            <person name="Rosso M.-N."/>
            <person name="Henrissat B."/>
            <person name="Hibbett D."/>
            <person name="Martinez A.T."/>
            <person name="Grigoriev I.V."/>
        </authorList>
    </citation>
    <scope>NUCLEOTIDE SEQUENCE</scope>
    <source>
        <strain evidence="13">CBS 506.95</strain>
    </source>
</reference>
<evidence type="ECO:0000256" key="7">
    <source>
        <dbReference type="ARBA" id="ARBA00022989"/>
    </source>
</evidence>
<evidence type="ECO:0000256" key="6">
    <source>
        <dbReference type="ARBA" id="ARBA00022840"/>
    </source>
</evidence>
<comment type="subcellular location">
    <subcellularLocation>
        <location evidence="1">Membrane</location>
        <topology evidence="1">Multi-pass membrane protein</topology>
    </subcellularLocation>
</comment>
<feature type="transmembrane region" description="Helical" evidence="10">
    <location>
        <begin position="987"/>
        <end position="1006"/>
    </location>
</feature>
<keyword evidence="3" id="KW-0813">Transport</keyword>
<dbReference type="InterPro" id="IPR050173">
    <property type="entry name" value="ABC_transporter_C-like"/>
</dbReference>
<dbReference type="OrthoDB" id="6500128at2759"/>
<keyword evidence="7 10" id="KW-1133">Transmembrane helix</keyword>
<gene>
    <name evidence="13" type="ORF">CPB83DRAFT_793597</name>
</gene>
<evidence type="ECO:0000313" key="14">
    <source>
        <dbReference type="Proteomes" id="UP000807306"/>
    </source>
</evidence>
<keyword evidence="8 10" id="KW-0472">Membrane</keyword>
<dbReference type="PANTHER" id="PTHR24223:SF456">
    <property type="entry name" value="MULTIDRUG RESISTANCE-ASSOCIATED PROTEIN LETHAL(2)03659"/>
    <property type="match status" value="1"/>
</dbReference>
<feature type="transmembrane region" description="Helical" evidence="10">
    <location>
        <begin position="895"/>
        <end position="922"/>
    </location>
</feature>
<feature type="domain" description="ABC transporter" evidence="11">
    <location>
        <begin position="558"/>
        <end position="787"/>
    </location>
</feature>
<feature type="domain" description="ABC transporter" evidence="11">
    <location>
        <begin position="1166"/>
        <end position="1406"/>
    </location>
</feature>
<keyword evidence="5" id="KW-0547">Nucleotide-binding</keyword>
<protein>
    <submittedName>
        <fullName evidence="13">ATP-dependent bile acid permease</fullName>
    </submittedName>
</protein>
<evidence type="ECO:0000313" key="13">
    <source>
        <dbReference type="EMBL" id="KAF9527181.1"/>
    </source>
</evidence>
<evidence type="ECO:0000256" key="10">
    <source>
        <dbReference type="SAM" id="Phobius"/>
    </source>
</evidence>
<dbReference type="FunFam" id="1.20.1560.10:FF:000010">
    <property type="entry name" value="Multidrug resistance-associated ABC transporter"/>
    <property type="match status" value="1"/>
</dbReference>
<dbReference type="FunFam" id="1.20.1560.10:FF:000006">
    <property type="entry name" value="ATP-binding cassette, sub-family C (CFTR/MRP), member 9"/>
    <property type="match status" value="1"/>
</dbReference>
<dbReference type="Gene3D" id="1.20.1560.10">
    <property type="entry name" value="ABC transporter type 1, transmembrane domain"/>
    <property type="match status" value="2"/>
</dbReference>
<accession>A0A9P6EDM9</accession>
<feature type="domain" description="ABC transmembrane type-1" evidence="12">
    <location>
        <begin position="853"/>
        <end position="1129"/>
    </location>
</feature>
<feature type="transmembrane region" description="Helical" evidence="10">
    <location>
        <begin position="270"/>
        <end position="294"/>
    </location>
</feature>
<feature type="region of interest" description="Disordered" evidence="9">
    <location>
        <begin position="505"/>
        <end position="537"/>
    </location>
</feature>
<dbReference type="GO" id="GO:0140359">
    <property type="term" value="F:ABC-type transporter activity"/>
    <property type="evidence" value="ECO:0007669"/>
    <property type="project" value="InterPro"/>
</dbReference>
<organism evidence="13 14">
    <name type="scientific">Crepidotus variabilis</name>
    <dbReference type="NCBI Taxonomy" id="179855"/>
    <lineage>
        <taxon>Eukaryota</taxon>
        <taxon>Fungi</taxon>
        <taxon>Dikarya</taxon>
        <taxon>Basidiomycota</taxon>
        <taxon>Agaricomycotina</taxon>
        <taxon>Agaricomycetes</taxon>
        <taxon>Agaricomycetidae</taxon>
        <taxon>Agaricales</taxon>
        <taxon>Agaricineae</taxon>
        <taxon>Crepidotaceae</taxon>
        <taxon>Crepidotus</taxon>
    </lineage>
</organism>
<evidence type="ECO:0000256" key="8">
    <source>
        <dbReference type="ARBA" id="ARBA00023136"/>
    </source>
</evidence>
<dbReference type="InterPro" id="IPR011527">
    <property type="entry name" value="ABC1_TM_dom"/>
</dbReference>
<dbReference type="CDD" id="cd03244">
    <property type="entry name" value="ABCC_MRP_domain2"/>
    <property type="match status" value="1"/>
</dbReference>
<dbReference type="FunFam" id="3.40.50.300:FF:000565">
    <property type="entry name" value="ABC bile acid transporter"/>
    <property type="match status" value="1"/>
</dbReference>
<evidence type="ECO:0000256" key="4">
    <source>
        <dbReference type="ARBA" id="ARBA00022692"/>
    </source>
</evidence>
<feature type="compositionally biased region" description="Basic and acidic residues" evidence="9">
    <location>
        <begin position="505"/>
        <end position="524"/>
    </location>
</feature>
<dbReference type="FunFam" id="3.40.50.300:FF:000997">
    <property type="entry name" value="Multidrug resistance-associated protein 1"/>
    <property type="match status" value="1"/>
</dbReference>
<dbReference type="CDD" id="cd18606">
    <property type="entry name" value="ABC_6TM_YOR1_D2_like"/>
    <property type="match status" value="1"/>
</dbReference>
<feature type="transmembrane region" description="Helical" evidence="10">
    <location>
        <begin position="378"/>
        <end position="405"/>
    </location>
</feature>
<dbReference type="Pfam" id="PF00664">
    <property type="entry name" value="ABC_membrane"/>
    <property type="match status" value="2"/>
</dbReference>
<dbReference type="PROSITE" id="PS00211">
    <property type="entry name" value="ABC_TRANSPORTER_1"/>
    <property type="match status" value="2"/>
</dbReference>
<sequence>MVYWKNPLHPPPAPPGFGTGHILPEKSSPWPSRLTIHWLGKFLDVGFSRPLMEDDFWELPPARHADLLADHVEKSFYSRCPPEKRDQDFRDIDSDVLEQDVVGKKEEEKEVRAPTSAKKPVYDESLFAALISTFSTRINLSTLLLIVGDTLRTTTPLVNKVFLTWCTANYVYYNLPDDQRAAAAAAGLNKPQGVGYGIGVAFGIVAMQVSSSLMANHYALAAMTTGLSARSGLIGAIFRKSLRLSGKARVDHTVGQITTMISVDATRVDTFMAFGPHLISSPIQILLAIGLLIWNLGYVTFVGFGVMIIFMPLQYLVVLVIMQQRQKGVKITDKRVRLSTEVLQGIRLIKVYGWERFYIDALMQYRTAEMGTVKASSLATAVLVAMFTVVPILSTILTFIAYSLTGHDLNIAIIFTALQLFNVIRIPLVMLPLVLSSLSDALVSLTRITKFLLAEELANSYTIEPSQKEALHVNGDFEWETVKGLDFTADKEKSVDMVEEAKKLQEEQKMKKEEEKKKKAEEKARKKAEKAVGAGGNSTSGSWWRFGKKTQTVVDVVVPVEDYEKATAEEIVDEDEKPFGLKQLKFDVPKGSFVAIVGRVGSGKSSILQALIGEMKRTNGEVIFGGSVSYVPQVPWIQNATLRDNILFGKSYNEKWYQEVIRVCSLEQDLSMLPHGDQTEIGEKGINLSGGQKARVSLARAVYSSADIVLLDDPLSAVDSYVGKSILDNCLLDGPLASRTRILVTHALHVLDKADHIYVMDNGKIIEDGSYSDLMTSSVVFRRLVEEYGNQDSGKEAPAVERTVQATDVAISKNATLAASPLMELEERNTGAVGWEIYKKYLQSAGGLFWLPLLGGLYLISEAGNVSSTLFLGFWTGRTIPHFKNGHYMAVYGGIGGGVAVASFFTTYAFIILGLAASLNLYRNALKGVLYSPTSFFDTTPMGRISSRLTKDQEVIDNKLAITFMQFISTFMTIFGTIGLVFYTFPYLGIIFAPLAILYYGAGVYYRRSSVEAKRLDSVLRSHLYGSFSETLTGLPTIRAYSKQQASIVDAQRSLDKQNQAYFMTVVMQRWLAIRLDFFGNMLVLGICLFGAATSKSINPSKTSVVLTYTLSITQIFAEIVSLFATCEQDMNAVERVLHYADLPAEGRLHQDNQKPPAAWPDRGEVTFKNVRMAYRPGLPEVLKGVTFNVRPGEKIGIVGRTGSGKSSLIQALLRLVELQNGEIMVDGYDISTVDLDTLRHGIAFVPQDTTVFLGTLRDNLDPHRLRTDVELISVLQRAWLLPKDPASDPQAENKFSLDSLVGDEGSNFSAGEKQLLALARALVKNSRIIVLDEATSSVDVETDAKVQRTIKSEFSTSTLLCIAHRLNTISYYDRIVVMDDGQIAEFDTVLNLFDNTSSIFRSLCEEASLSRADILKLRAEHAVESNS</sequence>
<dbReference type="GO" id="GO:0016887">
    <property type="term" value="F:ATP hydrolysis activity"/>
    <property type="evidence" value="ECO:0007669"/>
    <property type="project" value="InterPro"/>
</dbReference>
<evidence type="ECO:0000259" key="12">
    <source>
        <dbReference type="PROSITE" id="PS50929"/>
    </source>
</evidence>
<dbReference type="GO" id="GO:0005524">
    <property type="term" value="F:ATP binding"/>
    <property type="evidence" value="ECO:0007669"/>
    <property type="project" value="UniProtKB-KW"/>
</dbReference>
<dbReference type="InterPro" id="IPR017871">
    <property type="entry name" value="ABC_transporter-like_CS"/>
</dbReference>
<comment type="similarity">
    <text evidence="2">Belongs to the ABC transporter superfamily. ABCC family. Conjugate transporter (TC 3.A.1.208) subfamily.</text>
</comment>
<dbReference type="InterPro" id="IPR036640">
    <property type="entry name" value="ABC1_TM_sf"/>
</dbReference>
<dbReference type="InterPro" id="IPR027417">
    <property type="entry name" value="P-loop_NTPase"/>
</dbReference>
<feature type="domain" description="ABC transmembrane type-1" evidence="12">
    <location>
        <begin position="140"/>
        <end position="440"/>
    </location>
</feature>
<dbReference type="Gene3D" id="3.40.50.300">
    <property type="entry name" value="P-loop containing nucleotide triphosphate hydrolases"/>
    <property type="match status" value="2"/>
</dbReference>
<dbReference type="Proteomes" id="UP000807306">
    <property type="component" value="Unassembled WGS sequence"/>
</dbReference>
<dbReference type="PANTHER" id="PTHR24223">
    <property type="entry name" value="ATP-BINDING CASSETTE SUB-FAMILY C"/>
    <property type="match status" value="1"/>
</dbReference>
<name>A0A9P6EDM9_9AGAR</name>
<dbReference type="PROSITE" id="PS50929">
    <property type="entry name" value="ABC_TM1F"/>
    <property type="match status" value="2"/>
</dbReference>
<evidence type="ECO:0000256" key="3">
    <source>
        <dbReference type="ARBA" id="ARBA00022448"/>
    </source>
</evidence>
<dbReference type="InterPro" id="IPR003439">
    <property type="entry name" value="ABC_transporter-like_ATP-bd"/>
</dbReference>
<evidence type="ECO:0000256" key="5">
    <source>
        <dbReference type="ARBA" id="ARBA00022741"/>
    </source>
</evidence>
<feature type="transmembrane region" description="Helical" evidence="10">
    <location>
        <begin position="300"/>
        <end position="322"/>
    </location>
</feature>
<feature type="transmembrane region" description="Helical" evidence="10">
    <location>
        <begin position="1072"/>
        <end position="1093"/>
    </location>
</feature>
<dbReference type="PROSITE" id="PS50893">
    <property type="entry name" value="ABC_TRANSPORTER_2"/>
    <property type="match status" value="2"/>
</dbReference>
<dbReference type="InterPro" id="IPR003593">
    <property type="entry name" value="AAA+_ATPase"/>
</dbReference>
<dbReference type="CDD" id="cd18597">
    <property type="entry name" value="ABC_6TM_YOR1_D1_like"/>
    <property type="match status" value="1"/>
</dbReference>
<proteinExistence type="inferred from homology"/>
<dbReference type="SUPFAM" id="SSF52540">
    <property type="entry name" value="P-loop containing nucleoside triphosphate hydrolases"/>
    <property type="match status" value="2"/>
</dbReference>
<feature type="transmembrane region" description="Helical" evidence="10">
    <location>
        <begin position="960"/>
        <end position="981"/>
    </location>
</feature>
<feature type="transmembrane region" description="Helical" evidence="10">
    <location>
        <begin position="193"/>
        <end position="211"/>
    </location>
</feature>
<dbReference type="Pfam" id="PF00005">
    <property type="entry name" value="ABC_tran"/>
    <property type="match status" value="2"/>
</dbReference>
<keyword evidence="6" id="KW-0067">ATP-binding</keyword>
<dbReference type="EMBL" id="MU157863">
    <property type="protein sequence ID" value="KAF9527181.1"/>
    <property type="molecule type" value="Genomic_DNA"/>
</dbReference>
<keyword evidence="14" id="KW-1185">Reference proteome</keyword>
<evidence type="ECO:0000256" key="1">
    <source>
        <dbReference type="ARBA" id="ARBA00004141"/>
    </source>
</evidence>
<feature type="transmembrane region" description="Helical" evidence="10">
    <location>
        <begin position="411"/>
        <end position="435"/>
    </location>
</feature>
<dbReference type="SUPFAM" id="SSF90123">
    <property type="entry name" value="ABC transporter transmembrane region"/>
    <property type="match status" value="2"/>
</dbReference>
<dbReference type="SMART" id="SM00382">
    <property type="entry name" value="AAA"/>
    <property type="match status" value="2"/>
</dbReference>
<feature type="transmembrane region" description="Helical" evidence="10">
    <location>
        <begin position="848"/>
        <end position="875"/>
    </location>
</feature>
<evidence type="ECO:0000256" key="2">
    <source>
        <dbReference type="ARBA" id="ARBA00009726"/>
    </source>
</evidence>
<comment type="caution">
    <text evidence="13">The sequence shown here is derived from an EMBL/GenBank/DDBJ whole genome shotgun (WGS) entry which is preliminary data.</text>
</comment>
<dbReference type="CDD" id="cd03250">
    <property type="entry name" value="ABCC_MRP_domain1"/>
    <property type="match status" value="1"/>
</dbReference>
<keyword evidence="4 10" id="KW-0812">Transmembrane</keyword>
<evidence type="ECO:0000256" key="9">
    <source>
        <dbReference type="SAM" id="MobiDB-lite"/>
    </source>
</evidence>
<evidence type="ECO:0000259" key="11">
    <source>
        <dbReference type="PROSITE" id="PS50893"/>
    </source>
</evidence>
<dbReference type="GO" id="GO:0016020">
    <property type="term" value="C:membrane"/>
    <property type="evidence" value="ECO:0007669"/>
    <property type="project" value="UniProtKB-SubCell"/>
</dbReference>